<dbReference type="InterPro" id="IPR029787">
    <property type="entry name" value="Nucleotide_cyclase"/>
</dbReference>
<dbReference type="InterPro" id="IPR000160">
    <property type="entry name" value="GGDEF_dom"/>
</dbReference>
<evidence type="ECO:0000259" key="5">
    <source>
        <dbReference type="PROSITE" id="PS50887"/>
    </source>
</evidence>
<sequence>MPKMHDLFHCSRRGRPAATSAWLAGWLACPHALAATPMAAQQGLPWTTILLLMAAAGGVGAWLSRGRRDPAAQHLSDLAPEPFASLPMAQAAPTMLDQSSQMFGWVDGDGIVLHMNRTGLLWLQSEDLLQAQMQAIWTLPGLASGEQADALKAAIDVARGGQAKRIELKLAPPQQDPRYVEIHLRAVNCGSTSTSPCVLIEGRDVTLRRQTEDKLMLAATVFEQAREGIMITDAKGEILSINQAFSDITGYSPEDAQGQYPGLLTQALERPQVHRRIRSALERKGHWQGELRSLRRNGEVFTAWVSLTRRLSADGQPTHLIGIINDITRSREAELKLHRQAHYDPLTDLPNRRLFEQRLQLAMQKRGRDAEPVSVLFMDLNQFRDINDNFGHRTGDAVLVEMAHRLREDLREADVVARLGGDEFAVCLPGAHAQAAHQVALKLQERLAQPCMIDSHELSLTASVGIAIFPDDGDSVELITRNAETAMYRAKQEGRASTCFFTEGMQPRSVRHLQLEAHLRRAIERDELLLHYQPQLDTATGRVVGLEALVRWRHPELGMVSPGEFIPLAEHNGQIVAIGEWVMRTAAQQMKSWMNQGLPPLVMAVNLSAVQFRDPTLPERVQAILNETGLPACNLELELTESVATGNPTAAIVMMDRLHALGLRLSIDDFGTGYSSLNYLKRFRIDTLKIDQSFVRDIHSDPDDRAIVQAIIQMAHALNLTTIAEGVETDEQADFLRANGCDMLQGYRFCRPIEPQAALLWLQERTAQPPLASAAAA</sequence>
<dbReference type="Pfam" id="PF00563">
    <property type="entry name" value="EAL"/>
    <property type="match status" value="1"/>
</dbReference>
<dbReference type="Proteomes" id="UP000672097">
    <property type="component" value="Unassembled WGS sequence"/>
</dbReference>
<feature type="chain" id="PRO_5045366590" evidence="1">
    <location>
        <begin position="35"/>
        <end position="777"/>
    </location>
</feature>
<evidence type="ECO:0000259" key="4">
    <source>
        <dbReference type="PROSITE" id="PS50883"/>
    </source>
</evidence>
<dbReference type="NCBIfam" id="TIGR00254">
    <property type="entry name" value="GGDEF"/>
    <property type="match status" value="1"/>
</dbReference>
<evidence type="ECO:0000313" key="7">
    <source>
        <dbReference type="Proteomes" id="UP000672097"/>
    </source>
</evidence>
<dbReference type="InterPro" id="IPR001610">
    <property type="entry name" value="PAC"/>
</dbReference>
<dbReference type="InterPro" id="IPR013767">
    <property type="entry name" value="PAS_fold"/>
</dbReference>
<keyword evidence="1" id="KW-0732">Signal</keyword>
<dbReference type="SUPFAM" id="SSF55785">
    <property type="entry name" value="PYP-like sensor domain (PAS domain)"/>
    <property type="match status" value="1"/>
</dbReference>
<feature type="domain" description="EAL" evidence="4">
    <location>
        <begin position="512"/>
        <end position="766"/>
    </location>
</feature>
<evidence type="ECO:0000259" key="2">
    <source>
        <dbReference type="PROSITE" id="PS50112"/>
    </source>
</evidence>
<feature type="signal peptide" evidence="1">
    <location>
        <begin position="1"/>
        <end position="34"/>
    </location>
</feature>
<reference evidence="6 7" key="1">
    <citation type="submission" date="2021-04" db="EMBL/GenBank/DDBJ databases">
        <title>The genome sequence of type strain Ideonella paludis KCTC 32238.</title>
        <authorList>
            <person name="Liu Y."/>
        </authorList>
    </citation>
    <scope>NUCLEOTIDE SEQUENCE [LARGE SCALE GENOMIC DNA]</scope>
    <source>
        <strain evidence="6 7">KCTC 32238</strain>
    </source>
</reference>
<dbReference type="SUPFAM" id="SSF141868">
    <property type="entry name" value="EAL domain-like"/>
    <property type="match status" value="1"/>
</dbReference>
<dbReference type="Gene3D" id="3.30.450.20">
    <property type="entry name" value="PAS domain"/>
    <property type="match status" value="2"/>
</dbReference>
<evidence type="ECO:0000259" key="3">
    <source>
        <dbReference type="PROSITE" id="PS50113"/>
    </source>
</evidence>
<dbReference type="InterPro" id="IPR000700">
    <property type="entry name" value="PAS-assoc_C"/>
</dbReference>
<dbReference type="PANTHER" id="PTHR44757:SF2">
    <property type="entry name" value="BIOFILM ARCHITECTURE MAINTENANCE PROTEIN MBAA"/>
    <property type="match status" value="1"/>
</dbReference>
<dbReference type="Pfam" id="PF00989">
    <property type="entry name" value="PAS"/>
    <property type="match status" value="1"/>
</dbReference>
<accession>A0ABS5DTX8</accession>
<dbReference type="InterPro" id="IPR052155">
    <property type="entry name" value="Biofilm_reg_signaling"/>
</dbReference>
<dbReference type="SMART" id="SM00267">
    <property type="entry name" value="GGDEF"/>
    <property type="match status" value="1"/>
</dbReference>
<dbReference type="PROSITE" id="PS50883">
    <property type="entry name" value="EAL"/>
    <property type="match status" value="1"/>
</dbReference>
<dbReference type="SMART" id="SM00052">
    <property type="entry name" value="EAL"/>
    <property type="match status" value="1"/>
</dbReference>
<dbReference type="PROSITE" id="PS50887">
    <property type="entry name" value="GGDEF"/>
    <property type="match status" value="1"/>
</dbReference>
<dbReference type="EMBL" id="JAGQDG010000002">
    <property type="protein sequence ID" value="MBQ0934586.1"/>
    <property type="molecule type" value="Genomic_DNA"/>
</dbReference>
<feature type="domain" description="GGDEF" evidence="5">
    <location>
        <begin position="371"/>
        <end position="503"/>
    </location>
</feature>
<dbReference type="PANTHER" id="PTHR44757">
    <property type="entry name" value="DIGUANYLATE CYCLASE DGCP"/>
    <property type="match status" value="1"/>
</dbReference>
<protein>
    <submittedName>
        <fullName evidence="6">EAL domain-containing protein</fullName>
    </submittedName>
</protein>
<name>A0ABS5DTX8_9BURK</name>
<dbReference type="PROSITE" id="PS51257">
    <property type="entry name" value="PROKAR_LIPOPROTEIN"/>
    <property type="match status" value="1"/>
</dbReference>
<keyword evidence="7" id="KW-1185">Reference proteome</keyword>
<proteinExistence type="predicted"/>
<dbReference type="CDD" id="cd01948">
    <property type="entry name" value="EAL"/>
    <property type="match status" value="1"/>
</dbReference>
<evidence type="ECO:0000256" key="1">
    <source>
        <dbReference type="SAM" id="SignalP"/>
    </source>
</evidence>
<dbReference type="Pfam" id="PF00990">
    <property type="entry name" value="GGDEF"/>
    <property type="match status" value="1"/>
</dbReference>
<dbReference type="SMART" id="SM00086">
    <property type="entry name" value="PAC"/>
    <property type="match status" value="1"/>
</dbReference>
<dbReference type="PROSITE" id="PS50113">
    <property type="entry name" value="PAC"/>
    <property type="match status" value="1"/>
</dbReference>
<dbReference type="CDD" id="cd01949">
    <property type="entry name" value="GGDEF"/>
    <property type="match status" value="1"/>
</dbReference>
<gene>
    <name evidence="6" type="ORF">KAK11_04520</name>
</gene>
<comment type="caution">
    <text evidence="6">The sequence shown here is derived from an EMBL/GenBank/DDBJ whole genome shotgun (WGS) entry which is preliminary data.</text>
</comment>
<dbReference type="SMART" id="SM00091">
    <property type="entry name" value="PAS"/>
    <property type="match status" value="1"/>
</dbReference>
<dbReference type="NCBIfam" id="TIGR00229">
    <property type="entry name" value="sensory_box"/>
    <property type="match status" value="1"/>
</dbReference>
<dbReference type="SUPFAM" id="SSF55073">
    <property type="entry name" value="Nucleotide cyclase"/>
    <property type="match status" value="1"/>
</dbReference>
<dbReference type="Gene3D" id="3.30.70.270">
    <property type="match status" value="1"/>
</dbReference>
<feature type="domain" description="PAC" evidence="3">
    <location>
        <begin position="287"/>
        <end position="339"/>
    </location>
</feature>
<dbReference type="InterPro" id="IPR043128">
    <property type="entry name" value="Rev_trsase/Diguanyl_cyclase"/>
</dbReference>
<feature type="domain" description="PAS" evidence="2">
    <location>
        <begin position="221"/>
        <end position="284"/>
    </location>
</feature>
<organism evidence="6 7">
    <name type="scientific">Ideonella paludis</name>
    <dbReference type="NCBI Taxonomy" id="1233411"/>
    <lineage>
        <taxon>Bacteria</taxon>
        <taxon>Pseudomonadati</taxon>
        <taxon>Pseudomonadota</taxon>
        <taxon>Betaproteobacteria</taxon>
        <taxon>Burkholderiales</taxon>
        <taxon>Sphaerotilaceae</taxon>
        <taxon>Ideonella</taxon>
    </lineage>
</organism>
<dbReference type="InterPro" id="IPR001633">
    <property type="entry name" value="EAL_dom"/>
</dbReference>
<dbReference type="CDD" id="cd00130">
    <property type="entry name" value="PAS"/>
    <property type="match status" value="1"/>
</dbReference>
<dbReference type="InterPro" id="IPR035965">
    <property type="entry name" value="PAS-like_dom_sf"/>
</dbReference>
<dbReference type="RefSeq" id="WP_380296002.1">
    <property type="nucleotide sequence ID" value="NZ_JBHUKC010000001.1"/>
</dbReference>
<evidence type="ECO:0000313" key="6">
    <source>
        <dbReference type="EMBL" id="MBQ0934586.1"/>
    </source>
</evidence>
<dbReference type="InterPro" id="IPR000014">
    <property type="entry name" value="PAS"/>
</dbReference>
<dbReference type="PROSITE" id="PS50112">
    <property type="entry name" value="PAS"/>
    <property type="match status" value="1"/>
</dbReference>
<dbReference type="Gene3D" id="3.20.20.450">
    <property type="entry name" value="EAL domain"/>
    <property type="match status" value="1"/>
</dbReference>
<dbReference type="InterPro" id="IPR035919">
    <property type="entry name" value="EAL_sf"/>
</dbReference>